<dbReference type="AlphaFoldDB" id="A0A5N5HDQ3"/>
<name>A0A5N5HDQ3_9ROSA</name>
<comment type="cofactor">
    <cofactor evidence="5">
        <name>Fe(2+)</name>
        <dbReference type="ChEBI" id="CHEBI:29033"/>
    </cofactor>
    <text evidence="5">Binds 1 Fe(2+) ion per subunit.</text>
</comment>
<evidence type="ECO:0000256" key="4">
    <source>
        <dbReference type="ARBA" id="ARBA00023004"/>
    </source>
</evidence>
<keyword evidence="7" id="KW-1185">Reference proteome</keyword>
<keyword evidence="2 5" id="KW-0479">Metal-binding</keyword>
<dbReference type="PANTHER" id="PTHR10543">
    <property type="entry name" value="BETA-CAROTENE DIOXYGENASE"/>
    <property type="match status" value="1"/>
</dbReference>
<protein>
    <submittedName>
        <fullName evidence="6">Carotenoid cleavage dioxygenase 4a</fullName>
    </submittedName>
</protein>
<keyword evidence="4 5" id="KW-0408">Iron</keyword>
<sequence length="208" mass="23269">MAPNPQFLPRGLYHLFDCDGVVHCVRISGGRAVLCSRYVRTYKYTVERDAGHPFVPNFFSCFNGLAAFAVRTLLFAARILTDIETLGRHDFEGKLSMSMTAHPKIDPETGRHSPSATAPCRLPRIGVIPRYAKDESGMRWFDVPGFNIMHAINAWDEDDDDAIVMLAPNVNAAIVMLAQLHCCKCWPAPNSRVQTEHYLQEDNIVGCC</sequence>
<organism evidence="6 7">
    <name type="scientific">Pyrus ussuriensis x Pyrus communis</name>
    <dbReference type="NCBI Taxonomy" id="2448454"/>
    <lineage>
        <taxon>Eukaryota</taxon>
        <taxon>Viridiplantae</taxon>
        <taxon>Streptophyta</taxon>
        <taxon>Embryophyta</taxon>
        <taxon>Tracheophyta</taxon>
        <taxon>Spermatophyta</taxon>
        <taxon>Magnoliopsida</taxon>
        <taxon>eudicotyledons</taxon>
        <taxon>Gunneridae</taxon>
        <taxon>Pentapetalae</taxon>
        <taxon>rosids</taxon>
        <taxon>fabids</taxon>
        <taxon>Rosales</taxon>
        <taxon>Rosaceae</taxon>
        <taxon>Amygdaloideae</taxon>
        <taxon>Maleae</taxon>
        <taxon>Pyrus</taxon>
    </lineage>
</organism>
<keyword evidence="3 6" id="KW-0223">Dioxygenase</keyword>
<accession>A0A5N5HDQ3</accession>
<dbReference type="PANTHER" id="PTHR10543:SF46">
    <property type="entry name" value="CAROTENOID CLEAVAGE DIOXYGENASE 4, CHLOROPLASTIC-RELATED"/>
    <property type="match status" value="1"/>
</dbReference>
<evidence type="ECO:0000256" key="5">
    <source>
        <dbReference type="PIRSR" id="PIRSR604294-1"/>
    </source>
</evidence>
<dbReference type="Proteomes" id="UP000327157">
    <property type="component" value="Chromosome 16"/>
</dbReference>
<evidence type="ECO:0000256" key="2">
    <source>
        <dbReference type="ARBA" id="ARBA00022723"/>
    </source>
</evidence>
<evidence type="ECO:0000256" key="1">
    <source>
        <dbReference type="ARBA" id="ARBA00006787"/>
    </source>
</evidence>
<dbReference type="GO" id="GO:0016121">
    <property type="term" value="P:carotene catabolic process"/>
    <property type="evidence" value="ECO:0007669"/>
    <property type="project" value="TreeGrafter"/>
</dbReference>
<evidence type="ECO:0000313" key="7">
    <source>
        <dbReference type="Proteomes" id="UP000327157"/>
    </source>
</evidence>
<dbReference type="EMBL" id="SMOL01000160">
    <property type="protein sequence ID" value="KAB2624703.1"/>
    <property type="molecule type" value="Genomic_DNA"/>
</dbReference>
<reference evidence="6 7" key="1">
    <citation type="submission" date="2019-09" db="EMBL/GenBank/DDBJ databases">
        <authorList>
            <person name="Ou C."/>
        </authorList>
    </citation>
    <scope>NUCLEOTIDE SEQUENCE [LARGE SCALE GENOMIC DNA]</scope>
    <source>
        <strain evidence="6">S2</strain>
        <tissue evidence="6">Leaf</tissue>
    </source>
</reference>
<dbReference type="InterPro" id="IPR004294">
    <property type="entry name" value="Carotenoid_Oase"/>
</dbReference>
<dbReference type="OrthoDB" id="1069523at2759"/>
<keyword evidence="3 6" id="KW-0560">Oxidoreductase</keyword>
<evidence type="ECO:0000256" key="3">
    <source>
        <dbReference type="ARBA" id="ARBA00022964"/>
    </source>
</evidence>
<comment type="caution">
    <text evidence="6">The sequence shown here is derived from an EMBL/GenBank/DDBJ whole genome shotgun (WGS) entry which is preliminary data.</text>
</comment>
<dbReference type="GO" id="GO:0010436">
    <property type="term" value="F:carotenoid dioxygenase activity"/>
    <property type="evidence" value="ECO:0007669"/>
    <property type="project" value="TreeGrafter"/>
</dbReference>
<dbReference type="GO" id="GO:0009570">
    <property type="term" value="C:chloroplast stroma"/>
    <property type="evidence" value="ECO:0007669"/>
    <property type="project" value="TreeGrafter"/>
</dbReference>
<reference evidence="6 7" key="3">
    <citation type="submission" date="2019-11" db="EMBL/GenBank/DDBJ databases">
        <title>A de novo genome assembly of a pear dwarfing rootstock.</title>
        <authorList>
            <person name="Wang F."/>
            <person name="Wang J."/>
            <person name="Li S."/>
            <person name="Zhang Y."/>
            <person name="Fang M."/>
            <person name="Ma L."/>
            <person name="Zhao Y."/>
            <person name="Jiang S."/>
        </authorList>
    </citation>
    <scope>NUCLEOTIDE SEQUENCE [LARGE SCALE GENOMIC DNA]</scope>
    <source>
        <strain evidence="6">S2</strain>
        <tissue evidence="6">Leaf</tissue>
    </source>
</reference>
<dbReference type="GO" id="GO:0046872">
    <property type="term" value="F:metal ion binding"/>
    <property type="evidence" value="ECO:0007669"/>
    <property type="project" value="UniProtKB-KW"/>
</dbReference>
<comment type="similarity">
    <text evidence="1">Belongs to the carotenoid oxygenase family.</text>
</comment>
<dbReference type="Pfam" id="PF03055">
    <property type="entry name" value="RPE65"/>
    <property type="match status" value="2"/>
</dbReference>
<gene>
    <name evidence="6" type="ORF">D8674_016363</name>
</gene>
<reference evidence="7" key="2">
    <citation type="submission" date="2019-10" db="EMBL/GenBank/DDBJ databases">
        <title>A de novo genome assembly of a pear dwarfing rootstock.</title>
        <authorList>
            <person name="Wang F."/>
            <person name="Wang J."/>
            <person name="Li S."/>
            <person name="Zhang Y."/>
            <person name="Fang M."/>
            <person name="Ma L."/>
            <person name="Zhao Y."/>
            <person name="Jiang S."/>
        </authorList>
    </citation>
    <scope>NUCLEOTIDE SEQUENCE [LARGE SCALE GENOMIC DNA]</scope>
</reference>
<feature type="binding site" evidence="5">
    <location>
        <position position="150"/>
    </location>
    <ligand>
        <name>Fe cation</name>
        <dbReference type="ChEBI" id="CHEBI:24875"/>
        <note>catalytic</note>
    </ligand>
</feature>
<proteinExistence type="inferred from homology"/>
<evidence type="ECO:0000313" key="6">
    <source>
        <dbReference type="EMBL" id="KAB2624703.1"/>
    </source>
</evidence>